<gene>
    <name evidence="3" type="ORF">IB285_04515</name>
</gene>
<feature type="signal peptide" evidence="2">
    <location>
        <begin position="1"/>
        <end position="19"/>
    </location>
</feature>
<evidence type="ECO:0008006" key="5">
    <source>
        <dbReference type="Google" id="ProtNLM"/>
    </source>
</evidence>
<dbReference type="EMBL" id="JACXLC010000001">
    <property type="protein sequence ID" value="MBD2841520.1"/>
    <property type="molecule type" value="Genomic_DNA"/>
</dbReference>
<evidence type="ECO:0000256" key="1">
    <source>
        <dbReference type="SAM" id="MobiDB-lite"/>
    </source>
</evidence>
<evidence type="ECO:0000256" key="2">
    <source>
        <dbReference type="SAM" id="SignalP"/>
    </source>
</evidence>
<keyword evidence="4" id="KW-1185">Reference proteome</keyword>
<keyword evidence="2" id="KW-0732">Signal</keyword>
<name>A0ABR8KQD2_9SPHN</name>
<organism evidence="3 4">
    <name type="scientific">Erythrobacter rubeus</name>
    <dbReference type="NCBI Taxonomy" id="2760803"/>
    <lineage>
        <taxon>Bacteria</taxon>
        <taxon>Pseudomonadati</taxon>
        <taxon>Pseudomonadota</taxon>
        <taxon>Alphaproteobacteria</taxon>
        <taxon>Sphingomonadales</taxon>
        <taxon>Erythrobacteraceae</taxon>
        <taxon>Erythrobacter/Porphyrobacter group</taxon>
        <taxon>Erythrobacter</taxon>
    </lineage>
</organism>
<dbReference type="Proteomes" id="UP000635384">
    <property type="component" value="Unassembled WGS sequence"/>
</dbReference>
<proteinExistence type="predicted"/>
<evidence type="ECO:0000313" key="3">
    <source>
        <dbReference type="EMBL" id="MBD2841520.1"/>
    </source>
</evidence>
<reference evidence="3 4" key="1">
    <citation type="submission" date="2020-09" db="EMBL/GenBank/DDBJ databases">
        <authorList>
            <person name="Yoon J.-W."/>
        </authorList>
    </citation>
    <scope>NUCLEOTIDE SEQUENCE [LARGE SCALE GENOMIC DNA]</scope>
    <source>
        <strain evidence="3 4">KMU-140</strain>
    </source>
</reference>
<dbReference type="RefSeq" id="WP_190787058.1">
    <property type="nucleotide sequence ID" value="NZ_JACXLC010000001.1"/>
</dbReference>
<comment type="caution">
    <text evidence="3">The sequence shown here is derived from an EMBL/GenBank/DDBJ whole genome shotgun (WGS) entry which is preliminary data.</text>
</comment>
<protein>
    <recommendedName>
        <fullName evidence="5">Pilus assembly protein PilZ</fullName>
    </recommendedName>
</protein>
<feature type="chain" id="PRO_5047406119" description="Pilus assembly protein PilZ" evidence="2">
    <location>
        <begin position="20"/>
        <end position="207"/>
    </location>
</feature>
<evidence type="ECO:0000313" key="4">
    <source>
        <dbReference type="Proteomes" id="UP000635384"/>
    </source>
</evidence>
<sequence>MPSLLALATPIAMMLTVLGQGSELAGAAALSGASSHSGAADDREAPKESQKGIPLPARYPVDPTPTAIAPLDVFRGGQVLRQVRIEQRVIVRISPQRSRDRNQLLAQLPQRALNTRYEEREMDKCVAIGGISGVQTGSGSRLLLFLRDARIITLNLEKACRARDFYSGFYIEKNADGKLCIDRDKLQSRSGAKCEVQRMRQLVAVEN</sequence>
<feature type="compositionally biased region" description="Basic and acidic residues" evidence="1">
    <location>
        <begin position="39"/>
        <end position="50"/>
    </location>
</feature>
<accession>A0ABR8KQD2</accession>
<feature type="region of interest" description="Disordered" evidence="1">
    <location>
        <begin position="33"/>
        <end position="59"/>
    </location>
</feature>